<dbReference type="EMBL" id="GBRH01234887">
    <property type="protein sequence ID" value="JAD63008.1"/>
    <property type="molecule type" value="Transcribed_RNA"/>
</dbReference>
<name>A0A0A9BLG6_ARUDO</name>
<evidence type="ECO:0000313" key="1">
    <source>
        <dbReference type="EMBL" id="JAD63008.1"/>
    </source>
</evidence>
<dbReference type="AlphaFoldDB" id="A0A0A9BLG6"/>
<organism evidence="1">
    <name type="scientific">Arundo donax</name>
    <name type="common">Giant reed</name>
    <name type="synonym">Donax arundinaceus</name>
    <dbReference type="NCBI Taxonomy" id="35708"/>
    <lineage>
        <taxon>Eukaryota</taxon>
        <taxon>Viridiplantae</taxon>
        <taxon>Streptophyta</taxon>
        <taxon>Embryophyta</taxon>
        <taxon>Tracheophyta</taxon>
        <taxon>Spermatophyta</taxon>
        <taxon>Magnoliopsida</taxon>
        <taxon>Liliopsida</taxon>
        <taxon>Poales</taxon>
        <taxon>Poaceae</taxon>
        <taxon>PACMAD clade</taxon>
        <taxon>Arundinoideae</taxon>
        <taxon>Arundineae</taxon>
        <taxon>Arundo</taxon>
    </lineage>
</organism>
<accession>A0A0A9BLG6</accession>
<reference evidence="1" key="2">
    <citation type="journal article" date="2015" name="Data Brief">
        <title>Shoot transcriptome of the giant reed, Arundo donax.</title>
        <authorList>
            <person name="Barrero R.A."/>
            <person name="Guerrero F.D."/>
            <person name="Moolhuijzen P."/>
            <person name="Goolsby J.A."/>
            <person name="Tidwell J."/>
            <person name="Bellgard S.E."/>
            <person name="Bellgard M.I."/>
        </authorList>
    </citation>
    <scope>NUCLEOTIDE SEQUENCE</scope>
    <source>
        <tissue evidence="1">Shoot tissue taken approximately 20 cm above the soil surface</tissue>
    </source>
</reference>
<proteinExistence type="predicted"/>
<reference evidence="1" key="1">
    <citation type="submission" date="2014-09" db="EMBL/GenBank/DDBJ databases">
        <authorList>
            <person name="Magalhaes I.L.F."/>
            <person name="Oliveira U."/>
            <person name="Santos F.R."/>
            <person name="Vidigal T.H.D.A."/>
            <person name="Brescovit A.D."/>
            <person name="Santos A.J."/>
        </authorList>
    </citation>
    <scope>NUCLEOTIDE SEQUENCE</scope>
    <source>
        <tissue evidence="1">Shoot tissue taken approximately 20 cm above the soil surface</tissue>
    </source>
</reference>
<protein>
    <submittedName>
        <fullName evidence="1">Uncharacterized protein</fullName>
    </submittedName>
</protein>
<sequence>MSSFAHLPDCPKGKHRNGGGYVLGAVWFRLMANLPYQALPKFDNAKFWSAISQPMGLPNFGKGLN</sequence>